<sequence>MKKQTKRTIQLVSGAVATALLARAAYRQNHQLDISSFVYHNEKLPGSFHGFRILQVSDLHNARFGFHQKKLMKEIQLASPDIILISGDLIDKRRCRKNNIQPALRFVKEAVKIAPVYYVPGNHEATSEIYPYLKERLLAYGVEVLGNSMVELSRNEEAITLIGVKDPKFYIHEPQRFQHNLQTLKQMSDNQFHILLSHRPEYFDFYAACGFDICFCGHAHGGQIRLPKIGGLYAPNQGIFPKYTNGRYVKGDTTMFVSRGLGNSKAPLRIHNHPQLVLVRLCKA</sequence>
<feature type="domain" description="Calcineurin-like phosphoesterase" evidence="3">
    <location>
        <begin position="51"/>
        <end position="221"/>
    </location>
</feature>
<evidence type="ECO:0000313" key="5">
    <source>
        <dbReference type="Proteomes" id="UP001202402"/>
    </source>
</evidence>
<accession>A0ABS9RB33</accession>
<dbReference type="PANTHER" id="PTHR31302">
    <property type="entry name" value="TRANSMEMBRANE PROTEIN WITH METALLOPHOSPHOESTERASE DOMAIN-RELATED"/>
    <property type="match status" value="1"/>
</dbReference>
<dbReference type="EMBL" id="JAKVPQ010000010">
    <property type="protein sequence ID" value="MCH4285989.1"/>
    <property type="molecule type" value="Genomic_DNA"/>
</dbReference>
<dbReference type="InterPro" id="IPR051158">
    <property type="entry name" value="Metallophosphoesterase_sf"/>
</dbReference>
<dbReference type="RefSeq" id="WP_117453550.1">
    <property type="nucleotide sequence ID" value="NZ_JAKVPQ010000010.1"/>
</dbReference>
<evidence type="ECO:0000256" key="2">
    <source>
        <dbReference type="ARBA" id="ARBA00022801"/>
    </source>
</evidence>
<proteinExistence type="predicted"/>
<dbReference type="Proteomes" id="UP001202402">
    <property type="component" value="Unassembled WGS sequence"/>
</dbReference>
<dbReference type="InterPro" id="IPR004843">
    <property type="entry name" value="Calcineurin-like_PHP"/>
</dbReference>
<dbReference type="Pfam" id="PF00149">
    <property type="entry name" value="Metallophos"/>
    <property type="match status" value="1"/>
</dbReference>
<protein>
    <submittedName>
        <fullName evidence="4">Metallophosphoesterase</fullName>
    </submittedName>
</protein>
<keyword evidence="5" id="KW-1185">Reference proteome</keyword>
<evidence type="ECO:0000313" key="4">
    <source>
        <dbReference type="EMBL" id="MCH4285989.1"/>
    </source>
</evidence>
<dbReference type="Gene3D" id="3.60.21.10">
    <property type="match status" value="1"/>
</dbReference>
<evidence type="ECO:0000256" key="1">
    <source>
        <dbReference type="ARBA" id="ARBA00022723"/>
    </source>
</evidence>
<organism evidence="4 5">
    <name type="scientific">Amedibacillus hominis</name>
    <dbReference type="NCBI Taxonomy" id="2897776"/>
    <lineage>
        <taxon>Bacteria</taxon>
        <taxon>Bacillati</taxon>
        <taxon>Bacillota</taxon>
        <taxon>Erysipelotrichia</taxon>
        <taxon>Erysipelotrichales</taxon>
        <taxon>Erysipelotrichaceae</taxon>
        <taxon>Amedibacillus</taxon>
    </lineage>
</organism>
<dbReference type="PANTHER" id="PTHR31302:SF31">
    <property type="entry name" value="PHOSPHODIESTERASE YAEI"/>
    <property type="match status" value="1"/>
</dbReference>
<comment type="caution">
    <text evidence="4">The sequence shown here is derived from an EMBL/GenBank/DDBJ whole genome shotgun (WGS) entry which is preliminary data.</text>
</comment>
<gene>
    <name evidence="4" type="ORF">LQE99_12745</name>
</gene>
<dbReference type="SUPFAM" id="SSF56300">
    <property type="entry name" value="Metallo-dependent phosphatases"/>
    <property type="match status" value="1"/>
</dbReference>
<keyword evidence="1" id="KW-0479">Metal-binding</keyword>
<evidence type="ECO:0000259" key="3">
    <source>
        <dbReference type="Pfam" id="PF00149"/>
    </source>
</evidence>
<dbReference type="InterPro" id="IPR029052">
    <property type="entry name" value="Metallo-depent_PP-like"/>
</dbReference>
<reference evidence="4 5" key="1">
    <citation type="submission" date="2022-02" db="EMBL/GenBank/DDBJ databases">
        <title>Genome of Erysipelotrichaceae sp. nov. NSJ-176 isolated from human feces.</title>
        <authorList>
            <person name="Abdugheni R."/>
        </authorList>
    </citation>
    <scope>NUCLEOTIDE SEQUENCE [LARGE SCALE GENOMIC DNA]</scope>
    <source>
        <strain evidence="4 5">NSJ-176</strain>
    </source>
</reference>
<name>A0ABS9RB33_9FIRM</name>
<keyword evidence="2" id="KW-0378">Hydrolase</keyword>